<keyword evidence="2" id="KW-1185">Reference proteome</keyword>
<organism evidence="1 2">
    <name type="scientific">Pseudochrobactrum asaccharolyticum</name>
    <dbReference type="NCBI Taxonomy" id="354351"/>
    <lineage>
        <taxon>Bacteria</taxon>
        <taxon>Pseudomonadati</taxon>
        <taxon>Pseudomonadota</taxon>
        <taxon>Alphaproteobacteria</taxon>
        <taxon>Hyphomicrobiales</taxon>
        <taxon>Brucellaceae</taxon>
        <taxon>Pseudochrobactrum</taxon>
    </lineage>
</organism>
<evidence type="ECO:0000313" key="2">
    <source>
        <dbReference type="Proteomes" id="UP000252893"/>
    </source>
</evidence>
<dbReference type="OrthoDB" id="7203514at2"/>
<dbReference type="Proteomes" id="UP000252893">
    <property type="component" value="Unassembled WGS sequence"/>
</dbReference>
<protein>
    <submittedName>
        <fullName evidence="1">Uncharacterized protein</fullName>
    </submittedName>
</protein>
<comment type="caution">
    <text evidence="1">The sequence shown here is derived from an EMBL/GenBank/DDBJ whole genome shotgun (WGS) entry which is preliminary data.</text>
</comment>
<dbReference type="EMBL" id="QNRH01000005">
    <property type="protein sequence ID" value="RBO93482.1"/>
    <property type="molecule type" value="Genomic_DNA"/>
</dbReference>
<gene>
    <name evidence="1" type="ORF">DFR47_105201</name>
</gene>
<accession>A0A366DTR6</accession>
<dbReference type="RefSeq" id="WP_113945195.1">
    <property type="nucleotide sequence ID" value="NZ_JBHEEG010000006.1"/>
</dbReference>
<reference evidence="1 2" key="1">
    <citation type="submission" date="2018-06" db="EMBL/GenBank/DDBJ databases">
        <title>Genomic Encyclopedia of Type Strains, Phase IV (KMG-IV): sequencing the most valuable type-strain genomes for metagenomic binning, comparative biology and taxonomic classification.</title>
        <authorList>
            <person name="Goeker M."/>
        </authorList>
    </citation>
    <scope>NUCLEOTIDE SEQUENCE [LARGE SCALE GENOMIC DNA]</scope>
    <source>
        <strain evidence="1 2">DSM 25619</strain>
    </source>
</reference>
<evidence type="ECO:0000313" key="1">
    <source>
        <dbReference type="EMBL" id="RBO93482.1"/>
    </source>
</evidence>
<dbReference type="AlphaFoldDB" id="A0A366DTR6"/>
<sequence>MFDLPRPEQIIEELADKVGVQIDRDAPVAFDSALREMTRYHRFLLHLGASKTTDGSPFNLAEIAGDAWSPPHQEWNKQYIRLFERAANKLEDNDYYIRSLSYAPSRILPRRDGQKFSQNTLISIADMFPAFVHRLEAWVTKHSLQTISSLSSSVGRGLSGSTAKSYESVLPVLVGSSESWLHSIVWLFDWEGDPAGEKSDTWVRYKESWPVLWRHLQNTAYCLAVAVWNDDRLGADYFRDALVKWRQELSYNLDSRSELRWHRLLLPDVMTLNWVDASKKAAALGYEYDPEPSPATVFSNVVHQSYDDVLNLTAATFLFWSINKKVKSDLATQTAQLLLERKVLDGEAMRPSYREVNFRHLLLDVLRIEMAGYRFQDGTYGAELDKLVSRLDSMTERTVVSGRVFTPSTIHGREELRPAIVAMLVAWLPQEPDAVLGESINALASKVALLPDEDGSLRSILHEIKNLRTLLESPNDNFINFVANLTTKQSPASAVIHLAEELKKIEQLISEARAQRLKSIAVDQSKINILRDNVESKLLQLPANIQFFSKFTIDTETLLNPDNIFTARLDNVKKGQFVTPAMEQESINFGNVLSSNVSSIAANRIWRLFTMRPRISIEISENLEDKAFWQKAVPYIAEVGPNPVLIVSIAAEAKSFQRFMYSDAKGRSELRIERQQKTSAEGHFIANVEGVDVFCANFEAGVAWLFSSEALRCVTYAEVDESKHFIEASFEEDDSKNGSLAFSFYQRAEWADLPIFEIKMNNSVIE</sequence>
<proteinExistence type="predicted"/>
<name>A0A366DTR6_9HYPH</name>